<dbReference type="RefSeq" id="WP_109650067.1">
    <property type="nucleotide sequence ID" value="NZ_CAJQNU010000027.1"/>
</dbReference>
<proteinExistence type="predicted"/>
<reference evidence="3 6" key="2">
    <citation type="submission" date="2020-07" db="EMBL/GenBank/DDBJ databases">
        <title>The draft genome sequence of Maribacter polysiphoniae KCTC 22021.</title>
        <authorList>
            <person name="Mu L."/>
        </authorList>
    </citation>
    <scope>NUCLEOTIDE SEQUENCE [LARGE SCALE GENOMIC DNA]</scope>
    <source>
        <strain evidence="3 6">KCTC 22021</strain>
    </source>
</reference>
<dbReference type="Proteomes" id="UP000245667">
    <property type="component" value="Unassembled WGS sequence"/>
</dbReference>
<gene>
    <name evidence="3" type="ORF">HZY62_08025</name>
    <name evidence="4" type="ORF">LX92_01932</name>
</gene>
<dbReference type="AlphaFoldDB" id="A0A316E468"/>
<feature type="chain" id="PRO_5016465742" evidence="1">
    <location>
        <begin position="21"/>
        <end position="228"/>
    </location>
</feature>
<comment type="caution">
    <text evidence="4">The sequence shown here is derived from an EMBL/GenBank/DDBJ whole genome shotgun (WGS) entry which is preliminary data.</text>
</comment>
<evidence type="ECO:0000259" key="2">
    <source>
        <dbReference type="Pfam" id="PF10988"/>
    </source>
</evidence>
<reference evidence="4 5" key="1">
    <citation type="submission" date="2018-05" db="EMBL/GenBank/DDBJ databases">
        <title>Genomic Encyclopedia of Archaeal and Bacterial Type Strains, Phase II (KMG-II): from individual species to whole genera.</title>
        <authorList>
            <person name="Goeker M."/>
        </authorList>
    </citation>
    <scope>NUCLEOTIDE SEQUENCE [LARGE SCALE GENOMIC DNA]</scope>
    <source>
        <strain evidence="4 5">DSM 23514</strain>
    </source>
</reference>
<evidence type="ECO:0000313" key="4">
    <source>
        <dbReference type="EMBL" id="PWK24342.1"/>
    </source>
</evidence>
<organism evidence="4 5">
    <name type="scientific">Maribacter polysiphoniae</name>
    <dbReference type="NCBI Taxonomy" id="429344"/>
    <lineage>
        <taxon>Bacteria</taxon>
        <taxon>Pseudomonadati</taxon>
        <taxon>Bacteroidota</taxon>
        <taxon>Flavobacteriia</taxon>
        <taxon>Flavobacteriales</taxon>
        <taxon>Flavobacteriaceae</taxon>
        <taxon>Maribacter</taxon>
    </lineage>
</organism>
<keyword evidence="1" id="KW-0732">Signal</keyword>
<dbReference type="InterPro" id="IPR021255">
    <property type="entry name" value="DUF2807"/>
</dbReference>
<dbReference type="OrthoDB" id="704821at2"/>
<protein>
    <submittedName>
        <fullName evidence="3">DUF2807 domain-containing protein</fullName>
    </submittedName>
    <submittedName>
        <fullName evidence="4">Putative autotransporter adhesin-like protein</fullName>
    </submittedName>
</protein>
<dbReference type="EMBL" id="QGGQ01000003">
    <property type="protein sequence ID" value="PWK24342.1"/>
    <property type="molecule type" value="Genomic_DNA"/>
</dbReference>
<sequence>MKKMVMALFATILTTMPLMAQDNEITVNLEHFEELKVFDQINVNLVKSNKNWASITGDDTDEVKIVNNDGRLKIRMETDNFMDGNETMVTLYHTQNLSLVDANEGAKITSNNELDANYLTLRTQEGGEIHTKVNTRNLDSKAVTGGILRISGSTENQEVNVRSGGQYDAKNLISNQSDVTIFAGGNATVTTEEYVEANVTAGGTIEIYGNPETVKEDKTLGGSIILRK</sequence>
<evidence type="ECO:0000313" key="6">
    <source>
        <dbReference type="Proteomes" id="UP000651837"/>
    </source>
</evidence>
<feature type="domain" description="Putative auto-transporter adhesin head GIN" evidence="2">
    <location>
        <begin position="31"/>
        <end position="211"/>
    </location>
</feature>
<dbReference type="Proteomes" id="UP000651837">
    <property type="component" value="Unassembled WGS sequence"/>
</dbReference>
<keyword evidence="6" id="KW-1185">Reference proteome</keyword>
<accession>A0A316E468</accession>
<feature type="signal peptide" evidence="1">
    <location>
        <begin position="1"/>
        <end position="20"/>
    </location>
</feature>
<evidence type="ECO:0000313" key="3">
    <source>
        <dbReference type="EMBL" id="MBD1260533.1"/>
    </source>
</evidence>
<dbReference type="Pfam" id="PF10988">
    <property type="entry name" value="DUF2807"/>
    <property type="match status" value="1"/>
</dbReference>
<name>A0A316E468_9FLAO</name>
<evidence type="ECO:0000313" key="5">
    <source>
        <dbReference type="Proteomes" id="UP000245667"/>
    </source>
</evidence>
<dbReference type="EMBL" id="JACWLN010000003">
    <property type="protein sequence ID" value="MBD1260533.1"/>
    <property type="molecule type" value="Genomic_DNA"/>
</dbReference>
<dbReference type="Gene3D" id="2.160.20.120">
    <property type="match status" value="1"/>
</dbReference>
<evidence type="ECO:0000256" key="1">
    <source>
        <dbReference type="SAM" id="SignalP"/>
    </source>
</evidence>